<keyword evidence="5" id="KW-0539">Nucleus</keyword>
<proteinExistence type="predicted"/>
<protein>
    <submittedName>
        <fullName evidence="6">Uncharacterized protein</fullName>
    </submittedName>
</protein>
<dbReference type="GO" id="GO:0005654">
    <property type="term" value="C:nucleoplasm"/>
    <property type="evidence" value="ECO:0007669"/>
    <property type="project" value="UniProtKB-ARBA"/>
</dbReference>
<evidence type="ECO:0000256" key="2">
    <source>
        <dbReference type="ARBA" id="ARBA00022491"/>
    </source>
</evidence>
<name>A0A316VW75_9BASI</name>
<dbReference type="Pfam" id="PF08598">
    <property type="entry name" value="Sds3"/>
    <property type="match status" value="1"/>
</dbReference>
<sequence>MPADTGTDEAALKRQEAMEALTKIEISFAALRDRLYVERMEEVNKESEMILDG</sequence>
<dbReference type="InterPro" id="IPR013907">
    <property type="entry name" value="Sds3"/>
</dbReference>
<evidence type="ECO:0000256" key="4">
    <source>
        <dbReference type="ARBA" id="ARBA00023163"/>
    </source>
</evidence>
<evidence type="ECO:0000313" key="6">
    <source>
        <dbReference type="EMBL" id="PWN39705.1"/>
    </source>
</evidence>
<dbReference type="AlphaFoldDB" id="A0A316VW75"/>
<keyword evidence="2" id="KW-0678">Repressor</keyword>
<keyword evidence="3" id="KW-0805">Transcription regulation</keyword>
<dbReference type="STRING" id="1522189.A0A316VW75"/>
<evidence type="ECO:0000313" key="7">
    <source>
        <dbReference type="Proteomes" id="UP000245783"/>
    </source>
</evidence>
<organism evidence="6 7">
    <name type="scientific">Ceraceosorus guamensis</name>
    <dbReference type="NCBI Taxonomy" id="1522189"/>
    <lineage>
        <taxon>Eukaryota</taxon>
        <taxon>Fungi</taxon>
        <taxon>Dikarya</taxon>
        <taxon>Basidiomycota</taxon>
        <taxon>Ustilaginomycotina</taxon>
        <taxon>Exobasidiomycetes</taxon>
        <taxon>Ceraceosorales</taxon>
        <taxon>Ceraceosoraceae</taxon>
        <taxon>Ceraceosorus</taxon>
    </lineage>
</organism>
<evidence type="ECO:0000256" key="3">
    <source>
        <dbReference type="ARBA" id="ARBA00023015"/>
    </source>
</evidence>
<comment type="subcellular location">
    <subcellularLocation>
        <location evidence="1">Nucleus</location>
    </subcellularLocation>
</comment>
<dbReference type="InParanoid" id="A0A316VW75"/>
<dbReference type="GeneID" id="37036640"/>
<dbReference type="RefSeq" id="XP_025366865.1">
    <property type="nucleotide sequence ID" value="XM_025514770.1"/>
</dbReference>
<evidence type="ECO:0000256" key="1">
    <source>
        <dbReference type="ARBA" id="ARBA00004123"/>
    </source>
</evidence>
<reference evidence="6 7" key="1">
    <citation type="journal article" date="2018" name="Mol. Biol. Evol.">
        <title>Broad Genomic Sampling Reveals a Smut Pathogenic Ancestry of the Fungal Clade Ustilaginomycotina.</title>
        <authorList>
            <person name="Kijpornyongpan T."/>
            <person name="Mondo S.J."/>
            <person name="Barry K."/>
            <person name="Sandor L."/>
            <person name="Lee J."/>
            <person name="Lipzen A."/>
            <person name="Pangilinan J."/>
            <person name="LaButti K."/>
            <person name="Hainaut M."/>
            <person name="Henrissat B."/>
            <person name="Grigoriev I.V."/>
            <person name="Spatafora J.W."/>
            <person name="Aime M.C."/>
        </authorList>
    </citation>
    <scope>NUCLEOTIDE SEQUENCE [LARGE SCALE GENOMIC DNA]</scope>
    <source>
        <strain evidence="6 7">MCA 4658</strain>
    </source>
</reference>
<feature type="non-terminal residue" evidence="6">
    <location>
        <position position="53"/>
    </location>
</feature>
<keyword evidence="4" id="KW-0804">Transcription</keyword>
<dbReference type="Proteomes" id="UP000245783">
    <property type="component" value="Unassembled WGS sequence"/>
</dbReference>
<dbReference type="EMBL" id="KZ819449">
    <property type="protein sequence ID" value="PWN39705.1"/>
    <property type="molecule type" value="Genomic_DNA"/>
</dbReference>
<gene>
    <name evidence="6" type="ORF">IE81DRAFT_326263</name>
</gene>
<dbReference type="GO" id="GO:0010468">
    <property type="term" value="P:regulation of gene expression"/>
    <property type="evidence" value="ECO:0007669"/>
    <property type="project" value="UniProtKB-ARBA"/>
</dbReference>
<evidence type="ECO:0000256" key="5">
    <source>
        <dbReference type="ARBA" id="ARBA00023242"/>
    </source>
</evidence>
<keyword evidence="7" id="KW-1185">Reference proteome</keyword>
<dbReference type="Gene3D" id="1.20.5.1500">
    <property type="match status" value="1"/>
</dbReference>
<accession>A0A316VW75</accession>